<dbReference type="CDD" id="cd03214">
    <property type="entry name" value="ABC_Iron-Siderophores_B12_Hemin"/>
    <property type="match status" value="1"/>
</dbReference>
<evidence type="ECO:0000256" key="6">
    <source>
        <dbReference type="ARBA" id="ARBA00022741"/>
    </source>
</evidence>
<evidence type="ECO:0000256" key="3">
    <source>
        <dbReference type="ARBA" id="ARBA00022448"/>
    </source>
</evidence>
<dbReference type="PATRIC" id="fig|472175.3.peg.2320"/>
<sequence length="252" mass="27706">MIEIENVSHHHGHQQVLHDINLTIPKGGVTALVGPNGAGKSTLLSLMARLQTLQSGRIRFDGLDVSRTRGEALARKLAILRQDTQLGSRVSVRDLVGFGRFPHCRGRMGADDHAAVDQALAAFQLEGLKERFLDQLSGGQRQRAMVAMSFAQAADYLLLDEPLNNLDMSFARGLMHQLRTLADEHGRTIIVVIHEINYASAHADRIIGLRDGRLVAQGTPPEIMEADTLKAIFGAELRVQEVEGKRMALHYA</sequence>
<dbReference type="Pfam" id="PF00005">
    <property type="entry name" value="ABC_tran"/>
    <property type="match status" value="1"/>
</dbReference>
<dbReference type="EMBL" id="JMQM01000001">
    <property type="protein sequence ID" value="KFB11283.1"/>
    <property type="molecule type" value="Genomic_DNA"/>
</dbReference>
<keyword evidence="9" id="KW-0406">Ion transport</keyword>
<keyword evidence="6" id="KW-0547">Nucleotide-binding</keyword>
<evidence type="ECO:0000256" key="1">
    <source>
        <dbReference type="ARBA" id="ARBA00004202"/>
    </source>
</evidence>
<dbReference type="SMART" id="SM00382">
    <property type="entry name" value="AAA"/>
    <property type="match status" value="1"/>
</dbReference>
<dbReference type="PROSITE" id="PS00211">
    <property type="entry name" value="ABC_TRANSPORTER_1"/>
    <property type="match status" value="1"/>
</dbReference>
<evidence type="ECO:0000256" key="8">
    <source>
        <dbReference type="ARBA" id="ARBA00023004"/>
    </source>
</evidence>
<evidence type="ECO:0000256" key="9">
    <source>
        <dbReference type="ARBA" id="ARBA00023065"/>
    </source>
</evidence>
<dbReference type="SUPFAM" id="SSF52540">
    <property type="entry name" value="P-loop containing nucleoside triphosphate hydrolases"/>
    <property type="match status" value="1"/>
</dbReference>
<keyword evidence="5" id="KW-0410">Iron transport</keyword>
<dbReference type="FunFam" id="3.40.50.300:FF:000134">
    <property type="entry name" value="Iron-enterobactin ABC transporter ATP-binding protein"/>
    <property type="match status" value="1"/>
</dbReference>
<evidence type="ECO:0000259" key="11">
    <source>
        <dbReference type="PROSITE" id="PS50893"/>
    </source>
</evidence>
<protein>
    <submittedName>
        <fullName evidence="12">ABC transporter-like protein</fullName>
    </submittedName>
</protein>
<evidence type="ECO:0000256" key="7">
    <source>
        <dbReference type="ARBA" id="ARBA00022840"/>
    </source>
</evidence>
<dbReference type="Proteomes" id="UP000053675">
    <property type="component" value="Unassembled WGS sequence"/>
</dbReference>
<evidence type="ECO:0000256" key="2">
    <source>
        <dbReference type="ARBA" id="ARBA00005417"/>
    </source>
</evidence>
<feature type="domain" description="ABC transporter" evidence="11">
    <location>
        <begin position="2"/>
        <end position="236"/>
    </location>
</feature>
<proteinExistence type="inferred from homology"/>
<dbReference type="GO" id="GO:0005524">
    <property type="term" value="F:ATP binding"/>
    <property type="evidence" value="ECO:0007669"/>
    <property type="project" value="UniProtKB-KW"/>
</dbReference>
<keyword evidence="7" id="KW-0067">ATP-binding</keyword>
<dbReference type="InterPro" id="IPR003439">
    <property type="entry name" value="ABC_transporter-like_ATP-bd"/>
</dbReference>
<dbReference type="PANTHER" id="PTHR42771">
    <property type="entry name" value="IRON(3+)-HYDROXAMATE IMPORT ATP-BINDING PROTEIN FHUC"/>
    <property type="match status" value="1"/>
</dbReference>
<dbReference type="PROSITE" id="PS50893">
    <property type="entry name" value="ABC_TRANSPORTER_2"/>
    <property type="match status" value="1"/>
</dbReference>
<keyword evidence="13" id="KW-1185">Reference proteome</keyword>
<evidence type="ECO:0000313" key="13">
    <source>
        <dbReference type="Proteomes" id="UP000053675"/>
    </source>
</evidence>
<dbReference type="InterPro" id="IPR051535">
    <property type="entry name" value="Siderophore_ABC-ATPase"/>
</dbReference>
<reference evidence="12 13" key="1">
    <citation type="submission" date="2014-05" db="EMBL/GenBank/DDBJ databases">
        <title>Draft Genome Sequence of Nitratireductor basaltis Strain UMTGB225, A Marine Bacterium Isolated from Green Barrel Tunicate.</title>
        <authorList>
            <person name="Gan H.Y."/>
        </authorList>
    </citation>
    <scope>NUCLEOTIDE SEQUENCE [LARGE SCALE GENOMIC DNA]</scope>
    <source>
        <strain evidence="12 13">UMTGB225</strain>
    </source>
</reference>
<keyword evidence="8" id="KW-0408">Iron</keyword>
<dbReference type="STRING" id="472175.EL18_02331"/>
<dbReference type="GO" id="GO:0005886">
    <property type="term" value="C:plasma membrane"/>
    <property type="evidence" value="ECO:0007669"/>
    <property type="project" value="UniProtKB-SubCell"/>
</dbReference>
<evidence type="ECO:0000256" key="4">
    <source>
        <dbReference type="ARBA" id="ARBA00022475"/>
    </source>
</evidence>
<name>A0A084UE97_9HYPH</name>
<evidence type="ECO:0000313" key="12">
    <source>
        <dbReference type="EMBL" id="KFB11283.1"/>
    </source>
</evidence>
<dbReference type="InterPro" id="IPR027417">
    <property type="entry name" value="P-loop_NTPase"/>
</dbReference>
<keyword evidence="10" id="KW-0472">Membrane</keyword>
<evidence type="ECO:0000256" key="5">
    <source>
        <dbReference type="ARBA" id="ARBA00022496"/>
    </source>
</evidence>
<comment type="similarity">
    <text evidence="2">Belongs to the ABC transporter superfamily.</text>
</comment>
<dbReference type="InterPro" id="IPR003593">
    <property type="entry name" value="AAA+_ATPase"/>
</dbReference>
<dbReference type="GO" id="GO:0016887">
    <property type="term" value="F:ATP hydrolysis activity"/>
    <property type="evidence" value="ECO:0007669"/>
    <property type="project" value="InterPro"/>
</dbReference>
<dbReference type="AlphaFoldDB" id="A0A084UE97"/>
<organism evidence="12 13">
    <name type="scientific">Nitratireductor basaltis</name>
    <dbReference type="NCBI Taxonomy" id="472175"/>
    <lineage>
        <taxon>Bacteria</taxon>
        <taxon>Pseudomonadati</taxon>
        <taxon>Pseudomonadota</taxon>
        <taxon>Alphaproteobacteria</taxon>
        <taxon>Hyphomicrobiales</taxon>
        <taxon>Phyllobacteriaceae</taxon>
        <taxon>Nitratireductor</taxon>
    </lineage>
</organism>
<dbReference type="Gene3D" id="3.40.50.300">
    <property type="entry name" value="P-loop containing nucleotide triphosphate hydrolases"/>
    <property type="match status" value="1"/>
</dbReference>
<dbReference type="PANTHER" id="PTHR42771:SF3">
    <property type="entry name" value="PETROBACTIN IMPORT ATP-BINDING PROTEIN YCLP"/>
    <property type="match status" value="1"/>
</dbReference>
<gene>
    <name evidence="12" type="ORF">EL18_02331</name>
</gene>
<keyword evidence="3" id="KW-0813">Transport</keyword>
<comment type="caution">
    <text evidence="12">The sequence shown here is derived from an EMBL/GenBank/DDBJ whole genome shotgun (WGS) entry which is preliminary data.</text>
</comment>
<dbReference type="GO" id="GO:0006826">
    <property type="term" value="P:iron ion transport"/>
    <property type="evidence" value="ECO:0007669"/>
    <property type="project" value="UniProtKB-KW"/>
</dbReference>
<dbReference type="eggNOG" id="COG4604">
    <property type="taxonomic scope" value="Bacteria"/>
</dbReference>
<dbReference type="RefSeq" id="WP_036483079.1">
    <property type="nucleotide sequence ID" value="NZ_JMQM01000001.1"/>
</dbReference>
<evidence type="ECO:0000256" key="10">
    <source>
        <dbReference type="ARBA" id="ARBA00023136"/>
    </source>
</evidence>
<accession>A0A084UE97</accession>
<dbReference type="InterPro" id="IPR017871">
    <property type="entry name" value="ABC_transporter-like_CS"/>
</dbReference>
<keyword evidence="4" id="KW-1003">Cell membrane</keyword>
<comment type="subcellular location">
    <subcellularLocation>
        <location evidence="1">Cell membrane</location>
        <topology evidence="1">Peripheral membrane protein</topology>
    </subcellularLocation>
</comment>
<dbReference type="OrthoDB" id="9805601at2"/>